<accession>A0A6C0CH62</accession>
<evidence type="ECO:0000313" key="1">
    <source>
        <dbReference type="EMBL" id="QHT02895.1"/>
    </source>
</evidence>
<protein>
    <submittedName>
        <fullName evidence="1">Uncharacterized protein</fullName>
    </submittedName>
</protein>
<proteinExistence type="predicted"/>
<dbReference type="EMBL" id="MN739403">
    <property type="protein sequence ID" value="QHT02895.1"/>
    <property type="molecule type" value="Genomic_DNA"/>
</dbReference>
<name>A0A6C0CH62_9ZZZZ</name>
<organism evidence="1">
    <name type="scientific">viral metagenome</name>
    <dbReference type="NCBI Taxonomy" id="1070528"/>
    <lineage>
        <taxon>unclassified sequences</taxon>
        <taxon>metagenomes</taxon>
        <taxon>organismal metagenomes</taxon>
    </lineage>
</organism>
<dbReference type="AlphaFoldDB" id="A0A6C0CH62"/>
<sequence>MNTLPYDDYIKIIKNSHDEIFNKLNDEENRIINSKEGDVVKLALYYLRNSDDFDFNNYSYYAEDIVRRFFVYKYKTSSEKPQYYLL</sequence>
<reference evidence="1" key="1">
    <citation type="journal article" date="2020" name="Nature">
        <title>Giant virus diversity and host interactions through global metagenomics.</title>
        <authorList>
            <person name="Schulz F."/>
            <person name="Roux S."/>
            <person name="Paez-Espino D."/>
            <person name="Jungbluth S."/>
            <person name="Walsh D.A."/>
            <person name="Denef V.J."/>
            <person name="McMahon K.D."/>
            <person name="Konstantinidis K.T."/>
            <person name="Eloe-Fadrosh E.A."/>
            <person name="Kyrpides N.C."/>
            <person name="Woyke T."/>
        </authorList>
    </citation>
    <scope>NUCLEOTIDE SEQUENCE</scope>
    <source>
        <strain evidence="1">GVMAG-M-3300020727-4</strain>
    </source>
</reference>